<evidence type="ECO:0000256" key="1">
    <source>
        <dbReference type="SAM" id="MobiDB-lite"/>
    </source>
</evidence>
<dbReference type="InterPro" id="IPR007788">
    <property type="entry name" value="QCT"/>
</dbReference>
<sequence>MLVGTCGAGGGTKDHGRGTPGQTSARVERLRVEVLETLPHDPKAFTQGLEMAHGMLYESSGIAGRSAVTAGRPGAPPTHRAALPAPLFGEGLTVTGPTLWQLTWQNGVAIERDARTLAELRRVPYRGEGWGACHQRHRGRLVTSDGSSLLVLRDPKTLRKTGEVAVTAQGRPVERLNELECVGDTVYANIWSADRIVRIDADSGRVTGDIAVAPLLSAAERRRADVLNGIAAVPGTDQFLLTGKWWPKMFRVAFVPAK</sequence>
<feature type="region of interest" description="Disordered" evidence="1">
    <location>
        <begin position="1"/>
        <end position="25"/>
    </location>
</feature>
<dbReference type="Proteomes" id="UP000828924">
    <property type="component" value="Chromosome"/>
</dbReference>
<accession>A0ABY3WYF5</accession>
<dbReference type="EMBL" id="CP071872">
    <property type="protein sequence ID" value="UNM16695.1"/>
    <property type="molecule type" value="Genomic_DNA"/>
</dbReference>
<evidence type="ECO:0000313" key="2">
    <source>
        <dbReference type="EMBL" id="UNM16695.1"/>
    </source>
</evidence>
<proteinExistence type="predicted"/>
<protein>
    <submittedName>
        <fullName evidence="2">Glutaminyl-peptide cyclotransferase</fullName>
    </submittedName>
</protein>
<feature type="compositionally biased region" description="Gly residues" evidence="1">
    <location>
        <begin position="1"/>
        <end position="11"/>
    </location>
</feature>
<gene>
    <name evidence="2" type="ORF">J4032_24515</name>
</gene>
<dbReference type="SUPFAM" id="SSF50969">
    <property type="entry name" value="YVTN repeat-like/Quinoprotein amine dehydrogenase"/>
    <property type="match status" value="1"/>
</dbReference>
<keyword evidence="3" id="KW-1185">Reference proteome</keyword>
<dbReference type="PANTHER" id="PTHR31270">
    <property type="entry name" value="GLUTAMINYL-PEPTIDE CYCLOTRANSFERASE"/>
    <property type="match status" value="1"/>
</dbReference>
<reference evidence="2 3" key="1">
    <citation type="submission" date="2021-03" db="EMBL/GenBank/DDBJ databases">
        <title>Complete genome of Streptomyces formicae strain 1H-GS9 (DSM 100524).</title>
        <authorList>
            <person name="Atanasov K.E."/>
            <person name="Altabella T."/>
            <person name="Ferrer A."/>
        </authorList>
    </citation>
    <scope>NUCLEOTIDE SEQUENCE [LARGE SCALE GENOMIC DNA]</scope>
    <source>
        <strain evidence="2 3">1H-GS9</strain>
    </source>
</reference>
<dbReference type="PANTHER" id="PTHR31270:SF1">
    <property type="entry name" value="GLUTAMINYL-PEPTIDE CYCLOTRANSFERASE"/>
    <property type="match status" value="1"/>
</dbReference>
<dbReference type="InterPro" id="IPR011044">
    <property type="entry name" value="Quino_amine_DH_bsu"/>
</dbReference>
<organism evidence="2 3">
    <name type="scientific">Streptomyces formicae</name>
    <dbReference type="NCBI Taxonomy" id="1616117"/>
    <lineage>
        <taxon>Bacteria</taxon>
        <taxon>Bacillati</taxon>
        <taxon>Actinomycetota</taxon>
        <taxon>Actinomycetes</taxon>
        <taxon>Kitasatosporales</taxon>
        <taxon>Streptomycetaceae</taxon>
        <taxon>Streptomyces</taxon>
    </lineage>
</organism>
<evidence type="ECO:0000313" key="3">
    <source>
        <dbReference type="Proteomes" id="UP000828924"/>
    </source>
</evidence>
<name>A0ABY3WYF5_9ACTN</name>
<dbReference type="Pfam" id="PF05096">
    <property type="entry name" value="Glu_cyclase_2"/>
    <property type="match status" value="1"/>
</dbReference>